<dbReference type="Pfam" id="PF13360">
    <property type="entry name" value="PQQ_2"/>
    <property type="match status" value="2"/>
</dbReference>
<comment type="caution">
    <text evidence="2">The sequence shown here is derived from an EMBL/GenBank/DDBJ whole genome shotgun (WGS) entry which is preliminary data.</text>
</comment>
<reference evidence="2" key="1">
    <citation type="submission" date="2019-09" db="EMBL/GenBank/DDBJ databases">
        <title>Characterisation of the sponge microbiome using genome-centric metagenomics.</title>
        <authorList>
            <person name="Engelberts J.P."/>
            <person name="Robbins S.J."/>
            <person name="De Goeij J.M."/>
            <person name="Aranda M."/>
            <person name="Bell S.C."/>
            <person name="Webster N.S."/>
        </authorList>
    </citation>
    <scope>NUCLEOTIDE SEQUENCE</scope>
    <source>
        <strain evidence="2">SB0664_bin_43</strain>
    </source>
</reference>
<dbReference type="InterPro" id="IPR002372">
    <property type="entry name" value="PQQ_rpt_dom"/>
</dbReference>
<gene>
    <name evidence="2" type="ORF">F4Y60_05095</name>
</gene>
<dbReference type="SUPFAM" id="SSF50998">
    <property type="entry name" value="Quinoprotein alcohol dehydrogenase-like"/>
    <property type="match status" value="1"/>
</dbReference>
<protein>
    <submittedName>
        <fullName evidence="2">PQQ-binding-like beta-propeller repeat protein</fullName>
    </submittedName>
</protein>
<dbReference type="InterPro" id="IPR011047">
    <property type="entry name" value="Quinoprotein_ADH-like_sf"/>
</dbReference>
<dbReference type="PANTHER" id="PTHR34512">
    <property type="entry name" value="CELL SURFACE PROTEIN"/>
    <property type="match status" value="1"/>
</dbReference>
<dbReference type="Gene3D" id="2.130.10.10">
    <property type="entry name" value="YVTN repeat-like/Quinoprotein amine dehydrogenase"/>
    <property type="match status" value="1"/>
</dbReference>
<organism evidence="2">
    <name type="scientific">Boseongicola sp. SB0664_bin_43</name>
    <dbReference type="NCBI Taxonomy" id="2604844"/>
    <lineage>
        <taxon>Bacteria</taxon>
        <taxon>Pseudomonadati</taxon>
        <taxon>Pseudomonadota</taxon>
        <taxon>Alphaproteobacteria</taxon>
        <taxon>Rhodobacterales</taxon>
        <taxon>Paracoccaceae</taxon>
        <taxon>Boseongicola</taxon>
    </lineage>
</organism>
<dbReference type="InterPro" id="IPR015943">
    <property type="entry name" value="WD40/YVTN_repeat-like_dom_sf"/>
</dbReference>
<evidence type="ECO:0000259" key="1">
    <source>
        <dbReference type="Pfam" id="PF13360"/>
    </source>
</evidence>
<name>A0A6B0Y144_9RHOB</name>
<evidence type="ECO:0000313" key="2">
    <source>
        <dbReference type="EMBL" id="MXY33460.1"/>
    </source>
</evidence>
<feature type="domain" description="Pyrrolo-quinoline quinone repeat" evidence="1">
    <location>
        <begin position="89"/>
        <end position="148"/>
    </location>
</feature>
<accession>A0A6B0Y144</accession>
<dbReference type="PANTHER" id="PTHR34512:SF30">
    <property type="entry name" value="OUTER MEMBRANE PROTEIN ASSEMBLY FACTOR BAMB"/>
    <property type="match status" value="1"/>
</dbReference>
<dbReference type="EMBL" id="VXRY01000203">
    <property type="protein sequence ID" value="MXY33460.1"/>
    <property type="molecule type" value="Genomic_DNA"/>
</dbReference>
<feature type="domain" description="Pyrrolo-quinoline quinone repeat" evidence="1">
    <location>
        <begin position="2"/>
        <end position="67"/>
    </location>
</feature>
<proteinExistence type="predicted"/>
<dbReference type="AlphaFoldDB" id="A0A6B0Y144"/>
<sequence length="149" mass="15750">MANGVVYAGNHSGRAAAFDAGTGESIWDIDSGGLNPVWVAGGSVFLVSEENLLMRLDAATGETVWAQELPYFTRERIARRKAIFAHYGPVLAGGHLLLVSNDGMLRRFDPVSGDLVGQLALPAGAARNPVVAGGTLYVVTEDGQLHAFR</sequence>